<sequence>MKNKYFILCLRSAIAERLQRSIAERLQRSIAERLQRSIAKRLQRSIAKRLQRSIAKRLQRSIVYSLSTGIPLFSALSANAAQVELSVYKSSNTPAANCPQKVIVTEQNAPYYEGGYTINGSAKLSSFAEAFTISNTDPFSVTWVGNLKPAFSKCIAAGSIIKSGSEDKNYDFHLRVRFTGGKVFLILDMTGLQDANNFFPVITKKGVTAGNPTWSWSGTD</sequence>
<comment type="caution">
    <text evidence="1">The sequence shown here is derived from an EMBL/GenBank/DDBJ whole genome shotgun (WGS) entry which is preliminary data.</text>
</comment>
<dbReference type="RefSeq" id="WP_263743986.1">
    <property type="nucleotide sequence ID" value="NZ_JAOWRF010000038.1"/>
</dbReference>
<accession>A0ABT3ATM7</accession>
<proteinExistence type="predicted"/>
<reference evidence="1 2" key="1">
    <citation type="submission" date="2022-10" db="EMBL/GenBank/DDBJ databases">
        <title>Identification of biosynthetic pathway for the production of the potent trypsin inhibitor radiosumin.</title>
        <authorList>
            <person name="Fewer D.P."/>
            <person name="Delbaje E."/>
            <person name="Ouyang X."/>
            <person name="Agostino P.D."/>
            <person name="Wahlsten M."/>
            <person name="Jokela J."/>
            <person name="Permi P."/>
            <person name="Haapaniemi E."/>
            <person name="Koistinen H."/>
        </authorList>
    </citation>
    <scope>NUCLEOTIDE SEQUENCE [LARGE SCALE GENOMIC DNA]</scope>
    <source>
        <strain evidence="1 2">NIES-515</strain>
    </source>
</reference>
<name>A0ABT3ATM7_9CYAN</name>
<dbReference type="Proteomes" id="UP001526143">
    <property type="component" value="Unassembled WGS sequence"/>
</dbReference>
<keyword evidence="2" id="KW-1185">Reference proteome</keyword>
<dbReference type="EMBL" id="JAOWRF010000038">
    <property type="protein sequence ID" value="MCV3212473.1"/>
    <property type="molecule type" value="Genomic_DNA"/>
</dbReference>
<organism evidence="1 2">
    <name type="scientific">Plectonema radiosum NIES-515</name>
    <dbReference type="NCBI Taxonomy" id="2986073"/>
    <lineage>
        <taxon>Bacteria</taxon>
        <taxon>Bacillati</taxon>
        <taxon>Cyanobacteriota</taxon>
        <taxon>Cyanophyceae</taxon>
        <taxon>Oscillatoriophycideae</taxon>
        <taxon>Oscillatoriales</taxon>
        <taxon>Microcoleaceae</taxon>
        <taxon>Plectonema</taxon>
    </lineage>
</organism>
<gene>
    <name evidence="1" type="ORF">OGM63_02815</name>
</gene>
<evidence type="ECO:0000313" key="2">
    <source>
        <dbReference type="Proteomes" id="UP001526143"/>
    </source>
</evidence>
<protein>
    <submittedName>
        <fullName evidence="1">Uncharacterized protein</fullName>
    </submittedName>
</protein>
<evidence type="ECO:0000313" key="1">
    <source>
        <dbReference type="EMBL" id="MCV3212473.1"/>
    </source>
</evidence>